<proteinExistence type="predicted"/>
<dbReference type="RefSeq" id="WP_183993765.1">
    <property type="nucleotide sequence ID" value="NZ_JACIEH010000001.1"/>
</dbReference>
<keyword evidence="2" id="KW-1185">Reference proteome</keyword>
<dbReference type="Proteomes" id="UP000557392">
    <property type="component" value="Unassembled WGS sequence"/>
</dbReference>
<gene>
    <name evidence="1" type="ORF">GGR46_000227</name>
</gene>
<protein>
    <submittedName>
        <fullName evidence="1">Uncharacterized protein</fullName>
    </submittedName>
</protein>
<dbReference type="EMBL" id="JACIEH010000001">
    <property type="protein sequence ID" value="MBB4096694.1"/>
    <property type="molecule type" value="Genomic_DNA"/>
</dbReference>
<reference evidence="1 2" key="1">
    <citation type="submission" date="2020-08" db="EMBL/GenBank/DDBJ databases">
        <title>Genomic Encyclopedia of Type Strains, Phase IV (KMG-IV): sequencing the most valuable type-strain genomes for metagenomic binning, comparative biology and taxonomic classification.</title>
        <authorList>
            <person name="Goeker M."/>
        </authorList>
    </citation>
    <scope>NUCLEOTIDE SEQUENCE [LARGE SCALE GENOMIC DNA]</scope>
    <source>
        <strain evidence="1 2">DSM 101806</strain>
    </source>
</reference>
<comment type="caution">
    <text evidence="1">The sequence shown here is derived from an EMBL/GenBank/DDBJ whole genome shotgun (WGS) entry which is preliminary data.</text>
</comment>
<sequence>MKNEEVSSSGSLPWPAIVDRYRTHRDKGHDGALAGALEGLEILATEIANGPLSSALFGWTSMFDLCIQQTDTAPASGPYLRVRPVSTGCVEFRYIDTAVPERQWHREVPPEAVLPRFRTFLEQLHWVG</sequence>
<evidence type="ECO:0000313" key="1">
    <source>
        <dbReference type="EMBL" id="MBB4096694.1"/>
    </source>
</evidence>
<accession>A0A7W6NU69</accession>
<evidence type="ECO:0000313" key="2">
    <source>
        <dbReference type="Proteomes" id="UP000557392"/>
    </source>
</evidence>
<dbReference type="AlphaFoldDB" id="A0A7W6NU69"/>
<name>A0A7W6NU69_9SPHN</name>
<organism evidence="1 2">
    <name type="scientific">Sphingomonas kyeonggiensis</name>
    <dbReference type="NCBI Taxonomy" id="1268553"/>
    <lineage>
        <taxon>Bacteria</taxon>
        <taxon>Pseudomonadati</taxon>
        <taxon>Pseudomonadota</taxon>
        <taxon>Alphaproteobacteria</taxon>
        <taxon>Sphingomonadales</taxon>
        <taxon>Sphingomonadaceae</taxon>
        <taxon>Sphingomonas</taxon>
    </lineage>
</organism>